<protein>
    <submittedName>
        <fullName evidence="1">Uncharacterized protein</fullName>
    </submittedName>
</protein>
<name>A0ABS5G172_9BRAD</name>
<gene>
    <name evidence="1" type="ORF">JQ619_04595</name>
</gene>
<dbReference type="EMBL" id="JAFCLK010000004">
    <property type="protein sequence ID" value="MBR1135037.1"/>
    <property type="molecule type" value="Genomic_DNA"/>
</dbReference>
<dbReference type="InterPro" id="IPR016181">
    <property type="entry name" value="Acyl_CoA_acyltransferase"/>
</dbReference>
<dbReference type="Proteomes" id="UP001314635">
    <property type="component" value="Unassembled WGS sequence"/>
</dbReference>
<comment type="caution">
    <text evidence="1">The sequence shown here is derived from an EMBL/GenBank/DDBJ whole genome shotgun (WGS) entry which is preliminary data.</text>
</comment>
<sequence length="77" mass="8905">MGRAHQHLRERSIPFSILFAFEPPVYMSSGYRSMTNEMRFLDKDRTWKTLVYRGGMVAELLGRPWPDGPVDLCGETV</sequence>
<evidence type="ECO:0000313" key="1">
    <source>
        <dbReference type="EMBL" id="MBR1135037.1"/>
    </source>
</evidence>
<keyword evidence="2" id="KW-1185">Reference proteome</keyword>
<proteinExistence type="predicted"/>
<dbReference type="SUPFAM" id="SSF55729">
    <property type="entry name" value="Acyl-CoA N-acyltransferases (Nat)"/>
    <property type="match status" value="1"/>
</dbReference>
<evidence type="ECO:0000313" key="2">
    <source>
        <dbReference type="Proteomes" id="UP001314635"/>
    </source>
</evidence>
<accession>A0ABS5G172</accession>
<reference evidence="2" key="1">
    <citation type="journal article" date="2021" name="ISME J.">
        <title>Evolutionary origin and ecological implication of a unique nif island in free-living Bradyrhizobium lineages.</title>
        <authorList>
            <person name="Tao J."/>
        </authorList>
    </citation>
    <scope>NUCLEOTIDE SEQUENCE [LARGE SCALE GENOMIC DNA]</scope>
    <source>
        <strain evidence="2">SZCCT0094</strain>
    </source>
</reference>
<organism evidence="1 2">
    <name type="scientific">Bradyrhizobium denitrificans</name>
    <dbReference type="NCBI Taxonomy" id="2734912"/>
    <lineage>
        <taxon>Bacteria</taxon>
        <taxon>Pseudomonadati</taxon>
        <taxon>Pseudomonadota</taxon>
        <taxon>Alphaproteobacteria</taxon>
        <taxon>Hyphomicrobiales</taxon>
        <taxon>Nitrobacteraceae</taxon>
        <taxon>Bradyrhizobium</taxon>
    </lineage>
</organism>